<gene>
    <name evidence="1" type="ORF">S12H4_26360</name>
</gene>
<accession>X1TPA6</accession>
<comment type="caution">
    <text evidence="1">The sequence shown here is derived from an EMBL/GenBank/DDBJ whole genome shotgun (WGS) entry which is preliminary data.</text>
</comment>
<dbReference type="AlphaFoldDB" id="X1TPA6"/>
<evidence type="ECO:0000313" key="1">
    <source>
        <dbReference type="EMBL" id="GAI81874.1"/>
    </source>
</evidence>
<feature type="non-terminal residue" evidence="1">
    <location>
        <position position="1"/>
    </location>
</feature>
<dbReference type="EMBL" id="BARW01014946">
    <property type="protein sequence ID" value="GAI81874.1"/>
    <property type="molecule type" value="Genomic_DNA"/>
</dbReference>
<proteinExistence type="predicted"/>
<name>X1TPA6_9ZZZZ</name>
<protein>
    <submittedName>
        <fullName evidence="1">Uncharacterized protein</fullName>
    </submittedName>
</protein>
<organism evidence="1">
    <name type="scientific">marine sediment metagenome</name>
    <dbReference type="NCBI Taxonomy" id="412755"/>
    <lineage>
        <taxon>unclassified sequences</taxon>
        <taxon>metagenomes</taxon>
        <taxon>ecological metagenomes</taxon>
    </lineage>
</organism>
<sequence>GVQDIDAIAAGIPSVQDVTITVPATVGHIAIGNQTYANGAEMDSIAVGESFVLSVMCDASDSGHSGDSELYSVEIKET</sequence>
<reference evidence="1" key="1">
    <citation type="journal article" date="2014" name="Front. Microbiol.">
        <title>High frequency of phylogenetically diverse reductive dehalogenase-homologous genes in deep subseafloor sedimentary metagenomes.</title>
        <authorList>
            <person name="Kawai M."/>
            <person name="Futagami T."/>
            <person name="Toyoda A."/>
            <person name="Takaki Y."/>
            <person name="Nishi S."/>
            <person name="Hori S."/>
            <person name="Arai W."/>
            <person name="Tsubouchi T."/>
            <person name="Morono Y."/>
            <person name="Uchiyama I."/>
            <person name="Ito T."/>
            <person name="Fujiyama A."/>
            <person name="Inagaki F."/>
            <person name="Takami H."/>
        </authorList>
    </citation>
    <scope>NUCLEOTIDE SEQUENCE</scope>
    <source>
        <strain evidence="1">Expedition CK06-06</strain>
    </source>
</reference>